<keyword evidence="3" id="KW-1185">Reference proteome</keyword>
<reference evidence="2" key="1">
    <citation type="submission" date="2022-09" db="EMBL/GenBank/DDBJ databases">
        <authorList>
            <person name="Yuan C."/>
            <person name="Ke Z."/>
        </authorList>
    </citation>
    <scope>NUCLEOTIDE SEQUENCE</scope>
    <source>
        <strain evidence="2">LB-8</strain>
    </source>
</reference>
<name>A0A9X2XQ29_9BACT</name>
<dbReference type="PROSITE" id="PS51257">
    <property type="entry name" value="PROKAR_LIPOPROTEIN"/>
    <property type="match status" value="1"/>
</dbReference>
<organism evidence="2 3">
    <name type="scientific">Paraflavisolibacter caeni</name>
    <dbReference type="NCBI Taxonomy" id="2982496"/>
    <lineage>
        <taxon>Bacteria</taxon>
        <taxon>Pseudomonadati</taxon>
        <taxon>Bacteroidota</taxon>
        <taxon>Chitinophagia</taxon>
        <taxon>Chitinophagales</taxon>
        <taxon>Chitinophagaceae</taxon>
        <taxon>Paraflavisolibacter</taxon>
    </lineage>
</organism>
<dbReference type="InterPro" id="IPR025193">
    <property type="entry name" value="DUF4114"/>
</dbReference>
<accession>A0A9X2XQ29</accession>
<reference evidence="2" key="2">
    <citation type="submission" date="2023-04" db="EMBL/GenBank/DDBJ databases">
        <title>Paracnuella aquatica gen. nov., sp. nov., a member of the family Chitinophagaceae isolated from a hot spring.</title>
        <authorList>
            <person name="Wang C."/>
        </authorList>
    </citation>
    <scope>NUCLEOTIDE SEQUENCE</scope>
    <source>
        <strain evidence="2">LB-8</strain>
    </source>
</reference>
<evidence type="ECO:0000313" key="2">
    <source>
        <dbReference type="EMBL" id="MCU7552823.1"/>
    </source>
</evidence>
<protein>
    <submittedName>
        <fullName evidence="2">DUF4114 domain-containing protein</fullName>
    </submittedName>
</protein>
<dbReference type="EMBL" id="JAOTIF010000049">
    <property type="protein sequence ID" value="MCU7552823.1"/>
    <property type="molecule type" value="Genomic_DNA"/>
</dbReference>
<dbReference type="Proteomes" id="UP001155483">
    <property type="component" value="Unassembled WGS sequence"/>
</dbReference>
<sequence>MKINTYITLSIPLFLMSACQKDEVLSRPVDFSAASYQALGSYDSLGKPNYLLTRDKVSPDMIIYLKSTLTEKSDVRETHPELLTNNTPADIAITQSSDVFITFTYQNTVYANALAFYTYPTNTPPTTGKDIKSITYIFPNAGAGTPLKPGDKVNIGRFEPGTSIGFVVLKGAWNANTKTLDSKVEHFCSSDILNPEIDTKLKKHSVMLNYATENKTLICLENTDRTSDKCDNDFNDVVFYVTSTPL</sequence>
<comment type="caution">
    <text evidence="2">The sequence shown here is derived from an EMBL/GenBank/DDBJ whole genome shotgun (WGS) entry which is preliminary data.</text>
</comment>
<dbReference type="RefSeq" id="WP_279300258.1">
    <property type="nucleotide sequence ID" value="NZ_JAOTIF010000049.1"/>
</dbReference>
<feature type="domain" description="DUF4114" evidence="1">
    <location>
        <begin position="158"/>
        <end position="243"/>
    </location>
</feature>
<evidence type="ECO:0000313" key="3">
    <source>
        <dbReference type="Proteomes" id="UP001155483"/>
    </source>
</evidence>
<dbReference type="AlphaFoldDB" id="A0A9X2XQ29"/>
<gene>
    <name evidence="2" type="ORF">OCK74_27135</name>
</gene>
<proteinExistence type="predicted"/>
<evidence type="ECO:0000259" key="1">
    <source>
        <dbReference type="Pfam" id="PF13448"/>
    </source>
</evidence>
<dbReference type="Pfam" id="PF13448">
    <property type="entry name" value="DUF4114"/>
    <property type="match status" value="1"/>
</dbReference>